<keyword evidence="4" id="KW-0694">RNA-binding</keyword>
<comment type="caution">
    <text evidence="8">The sequence shown here is derived from an EMBL/GenBank/DDBJ whole genome shotgun (WGS) entry which is preliminary data.</text>
</comment>
<evidence type="ECO:0000313" key="9">
    <source>
        <dbReference type="Proteomes" id="UP000242616"/>
    </source>
</evidence>
<organism evidence="8 9">
    <name type="scientific">Thermosipho affectus</name>
    <dbReference type="NCBI Taxonomy" id="660294"/>
    <lineage>
        <taxon>Bacteria</taxon>
        <taxon>Thermotogati</taxon>
        <taxon>Thermotogota</taxon>
        <taxon>Thermotogae</taxon>
        <taxon>Thermotogales</taxon>
        <taxon>Fervidobacteriaceae</taxon>
        <taxon>Thermosipho</taxon>
    </lineage>
</organism>
<keyword evidence="9" id="KW-1185">Reference proteome</keyword>
<dbReference type="EMBL" id="LBFC01000002">
    <property type="protein sequence ID" value="ONN28071.1"/>
    <property type="molecule type" value="Genomic_DNA"/>
</dbReference>
<evidence type="ECO:0000256" key="5">
    <source>
        <dbReference type="ARBA" id="ARBA00023118"/>
    </source>
</evidence>
<comment type="function">
    <text evidence="1">This subunit might be involved in maturation of a crRNA intermediate to its mature form.</text>
</comment>
<evidence type="ECO:0000256" key="3">
    <source>
        <dbReference type="ARBA" id="ARBA00016113"/>
    </source>
</evidence>
<evidence type="ECO:0000259" key="7">
    <source>
        <dbReference type="Pfam" id="PF03787"/>
    </source>
</evidence>
<evidence type="ECO:0000313" key="8">
    <source>
        <dbReference type="EMBL" id="ONN28071.1"/>
    </source>
</evidence>
<proteinExistence type="inferred from homology"/>
<protein>
    <recommendedName>
        <fullName evidence="3">CRISPR system Cms protein Csm5</fullName>
    </recommendedName>
    <alternativeName>
        <fullName evidence="6">CRISPR type III A-associated protein Csm5</fullName>
    </alternativeName>
</protein>
<dbReference type="Proteomes" id="UP000242616">
    <property type="component" value="Unassembled WGS sequence"/>
</dbReference>
<evidence type="ECO:0000256" key="2">
    <source>
        <dbReference type="ARBA" id="ARBA00006680"/>
    </source>
</evidence>
<evidence type="ECO:0000256" key="6">
    <source>
        <dbReference type="ARBA" id="ARBA00031720"/>
    </source>
</evidence>
<dbReference type="NCBIfam" id="TIGR01899">
    <property type="entry name" value="cas_TM1807_csm5"/>
    <property type="match status" value="1"/>
</dbReference>
<dbReference type="PANTHER" id="PTHR38007:SF1">
    <property type="entry name" value="CRISPR SYSTEM CMS PROTEIN CSM5"/>
    <property type="match status" value="1"/>
</dbReference>
<gene>
    <name evidence="8" type="ORF">XJ44_00565</name>
</gene>
<dbReference type="RefSeq" id="WP_077197724.1">
    <property type="nucleotide sequence ID" value="NZ_LBFC01000002.1"/>
</dbReference>
<dbReference type="Pfam" id="PF03787">
    <property type="entry name" value="RAMPs"/>
    <property type="match status" value="1"/>
</dbReference>
<dbReference type="PANTHER" id="PTHR38007">
    <property type="entry name" value="CRISPR SYSTEM CMS PROTEIN CSM5"/>
    <property type="match status" value="1"/>
</dbReference>
<evidence type="ECO:0000256" key="4">
    <source>
        <dbReference type="ARBA" id="ARBA00022884"/>
    </source>
</evidence>
<evidence type="ECO:0000256" key="1">
    <source>
        <dbReference type="ARBA" id="ARBA00003088"/>
    </source>
</evidence>
<reference evidence="8 9" key="1">
    <citation type="submission" date="2015-06" db="EMBL/GenBank/DDBJ databases">
        <title>Genome sequencing of Thermotogales isolates from hydrothermal vents.</title>
        <authorList>
            <person name="Haverkamp T.H."/>
            <person name="Kublanov I.V."/>
            <person name="Nesbo C.L."/>
        </authorList>
    </citation>
    <scope>NUCLEOTIDE SEQUENCE [LARGE SCALE GENOMIC DNA]</scope>
    <source>
        <strain evidence="9">ik275mar</strain>
    </source>
</reference>
<keyword evidence="5" id="KW-0051">Antiviral defense</keyword>
<accession>A0ABX3IJR1</accession>
<dbReference type="InterPro" id="IPR005537">
    <property type="entry name" value="RAMP_III_fam"/>
</dbReference>
<comment type="similarity">
    <text evidence="2">Belongs to the CRISPR-associated Csm5 family.</text>
</comment>
<dbReference type="InterPro" id="IPR010173">
    <property type="entry name" value="CRISPR-assoc_Csm5"/>
</dbReference>
<name>A0ABX3IJR1_9BACT</name>
<feature type="domain" description="CRISPR type III-associated protein" evidence="7">
    <location>
        <begin position="90"/>
        <end position="300"/>
    </location>
</feature>
<sequence>MVFNYKIEILTPTVILSGDKIKSFEIIKDGNKAFVVDFDRLIRNEENFMNFVINYPEILGDRNNFLNTLKRLNINYKNYIKNEIKGYIKGNTEVSEFVKTAGRPYIPGSSLKGAIRTFLIKGTQFQGEYEKKFQYLLESKKDNKKDIKKLVKNIDLKVFGKAVMSPFKLLKVSDSNYLEYNDLKIANIQVYHLLKNKTVLDLYAEYLDSGKVLNGTIKIDDFEKYGSMDFILRHYYKDPRLIFNDFVKNINLGVKRYIEKEKEIVTEQGIEDLKRFYNMLEDKLNNLNENQFLLQLGFSTGFYSKTIFVKHLEVKQVKFLKSILGKRARNYKPEFFPLTKRVVKKDGVMQPLGWIMVTLTKK</sequence>